<feature type="compositionally biased region" description="Basic and acidic residues" evidence="1">
    <location>
        <begin position="71"/>
        <end position="84"/>
    </location>
</feature>
<feature type="compositionally biased region" description="Polar residues" evidence="1">
    <location>
        <begin position="51"/>
        <end position="60"/>
    </location>
</feature>
<organism evidence="2 3">
    <name type="scientific">Mycobacterium gordonae</name>
    <dbReference type="NCBI Taxonomy" id="1778"/>
    <lineage>
        <taxon>Bacteria</taxon>
        <taxon>Bacillati</taxon>
        <taxon>Actinomycetota</taxon>
        <taxon>Actinomycetes</taxon>
        <taxon>Mycobacteriales</taxon>
        <taxon>Mycobacteriaceae</taxon>
        <taxon>Mycobacterium</taxon>
    </lineage>
</organism>
<comment type="caution">
    <text evidence="2">The sequence shown here is derived from an EMBL/GenBank/DDBJ whole genome shotgun (WGS) entry which is preliminary data.</text>
</comment>
<feature type="region of interest" description="Disordered" evidence="1">
    <location>
        <begin position="51"/>
        <end position="84"/>
    </location>
</feature>
<evidence type="ECO:0000256" key="1">
    <source>
        <dbReference type="SAM" id="MobiDB-lite"/>
    </source>
</evidence>
<evidence type="ECO:0000313" key="3">
    <source>
        <dbReference type="Proteomes" id="UP000051677"/>
    </source>
</evidence>
<evidence type="ECO:0000313" key="2">
    <source>
        <dbReference type="EMBL" id="KQH79502.1"/>
    </source>
</evidence>
<dbReference type="Proteomes" id="UP000051677">
    <property type="component" value="Unassembled WGS sequence"/>
</dbReference>
<dbReference type="EMBL" id="LKTM01000096">
    <property type="protein sequence ID" value="KQH79502.1"/>
    <property type="molecule type" value="Genomic_DNA"/>
</dbReference>
<name>A0A0Q2R5X8_MYCGO</name>
<gene>
    <name evidence="2" type="ORF">AO501_07560</name>
</gene>
<sequence length="84" mass="9532">MRETRPAHRPEGCRVHFLKLSATGNPDHTAVAQQRTTSHDIARSVPWGLVTTVNRPSGKTTSRKRPIPTNGDRRHMMRPRIDQV</sequence>
<proteinExistence type="predicted"/>
<protein>
    <submittedName>
        <fullName evidence="2">Uncharacterized protein</fullName>
    </submittedName>
</protein>
<reference evidence="2 3" key="1">
    <citation type="submission" date="2015-10" db="EMBL/GenBank/DDBJ databases">
        <title>Mycobacterium gordonae draft genome assembly.</title>
        <authorList>
            <person name="Ustinova V."/>
            <person name="Smirnova T."/>
            <person name="Blagodatskikh K."/>
            <person name="Varlamov D."/>
            <person name="Larionova E."/>
            <person name="Chernousova L."/>
        </authorList>
    </citation>
    <scope>NUCLEOTIDE SEQUENCE [LARGE SCALE GENOMIC DNA]</scope>
    <source>
        <strain evidence="2 3">CTRI 14-8773</strain>
    </source>
</reference>
<accession>A0A0Q2R5X8</accession>
<dbReference type="AlphaFoldDB" id="A0A0Q2R5X8"/>